<dbReference type="SUPFAM" id="SSF52540">
    <property type="entry name" value="P-loop containing nucleoside triphosphate hydrolases"/>
    <property type="match status" value="1"/>
</dbReference>
<dbReference type="Pfam" id="PF00548">
    <property type="entry name" value="Peptidase_C3"/>
    <property type="match status" value="1"/>
</dbReference>
<reference evidence="35" key="1">
    <citation type="journal article" date="2019" name="ISME J.">
        <title>Virome heterogeneity and connectivity in waterfowl and shorebird communities.</title>
        <authorList>
            <person name="Wille M."/>
            <person name="Shi M."/>
            <person name="Klaassen M."/>
            <person name="Hurt A.C."/>
            <person name="Holmes E.C."/>
        </authorList>
    </citation>
    <scope>NUCLEOTIDE SEQUENCE</scope>
    <source>
        <strain evidence="35">MW06</strain>
    </source>
</reference>
<dbReference type="CDD" id="cd00205">
    <property type="entry name" value="rhv_like"/>
    <property type="match status" value="3"/>
</dbReference>
<dbReference type="GO" id="GO:0004197">
    <property type="term" value="F:cysteine-type endopeptidase activity"/>
    <property type="evidence" value="ECO:0007669"/>
    <property type="project" value="InterPro"/>
</dbReference>
<dbReference type="InterPro" id="IPR001205">
    <property type="entry name" value="RNA-dir_pol_C"/>
</dbReference>
<dbReference type="InterPro" id="IPR009003">
    <property type="entry name" value="Peptidase_S1_PA"/>
</dbReference>
<keyword evidence="7" id="KW-0191">Covalent protein-RNA linkage</keyword>
<dbReference type="GO" id="GO:0046718">
    <property type="term" value="P:symbiont entry into host cell"/>
    <property type="evidence" value="ECO:0007669"/>
    <property type="project" value="UniProtKB-KW"/>
</dbReference>
<evidence type="ECO:0000256" key="17">
    <source>
        <dbReference type="ARBA" id="ARBA00022801"/>
    </source>
</evidence>
<proteinExistence type="predicted"/>
<dbReference type="GO" id="GO:0019028">
    <property type="term" value="C:viral capsid"/>
    <property type="evidence" value="ECO:0007669"/>
    <property type="project" value="UniProtKB-KW"/>
</dbReference>
<dbReference type="InterPro" id="IPR001676">
    <property type="entry name" value="Picornavirus_capsid"/>
</dbReference>
<feature type="domain" description="RdRp catalytic" evidence="32">
    <location>
        <begin position="2073"/>
        <end position="2189"/>
    </location>
</feature>
<evidence type="ECO:0000256" key="7">
    <source>
        <dbReference type="ARBA" id="ARBA00022520"/>
    </source>
</evidence>
<evidence type="ECO:0000256" key="3">
    <source>
        <dbReference type="ARBA" id="ARBA00020107"/>
    </source>
</evidence>
<keyword evidence="20" id="KW-0788">Thiol protease</keyword>
<keyword evidence="6" id="KW-1036">Host cytoplasmic vesicle</keyword>
<evidence type="ECO:0000313" key="35">
    <source>
        <dbReference type="EMBL" id="QDY92329.1"/>
    </source>
</evidence>
<keyword evidence="19" id="KW-0347">Helicase</keyword>
<evidence type="ECO:0000256" key="23">
    <source>
        <dbReference type="ARBA" id="ARBA00022870"/>
    </source>
</evidence>
<keyword evidence="11" id="KW-0645">Protease</keyword>
<evidence type="ECO:0000256" key="18">
    <source>
        <dbReference type="ARBA" id="ARBA00022804"/>
    </source>
</evidence>
<dbReference type="Pfam" id="PF00910">
    <property type="entry name" value="RNA_helicase"/>
    <property type="match status" value="1"/>
</dbReference>
<evidence type="ECO:0000256" key="12">
    <source>
        <dbReference type="ARBA" id="ARBA00022679"/>
    </source>
</evidence>
<evidence type="ECO:0000256" key="29">
    <source>
        <dbReference type="ARBA" id="ARBA00023288"/>
    </source>
</evidence>
<keyword evidence="5" id="KW-0696">RNA-directed RNA polymerase</keyword>
<dbReference type="PROSITE" id="PS50507">
    <property type="entry name" value="RDRP_SSRNA_POS"/>
    <property type="match status" value="1"/>
</dbReference>
<evidence type="ECO:0000256" key="5">
    <source>
        <dbReference type="ARBA" id="ARBA00022484"/>
    </source>
</evidence>
<dbReference type="GO" id="GO:0044162">
    <property type="term" value="C:host cell cytoplasmic vesicle membrane"/>
    <property type="evidence" value="ECO:0007669"/>
    <property type="project" value="UniProtKB-SubCell"/>
</dbReference>
<dbReference type="GO" id="GO:0039694">
    <property type="term" value="P:viral RNA genome replication"/>
    <property type="evidence" value="ECO:0007669"/>
    <property type="project" value="InterPro"/>
</dbReference>
<dbReference type="PROSITE" id="PS51874">
    <property type="entry name" value="PCV_3C_PRO"/>
    <property type="match status" value="1"/>
</dbReference>
<dbReference type="Pfam" id="PF00680">
    <property type="entry name" value="RdRP_1"/>
    <property type="match status" value="1"/>
</dbReference>
<dbReference type="SUPFAM" id="SSF50494">
    <property type="entry name" value="Trypsin-like serine proteases"/>
    <property type="match status" value="1"/>
</dbReference>
<evidence type="ECO:0000259" key="33">
    <source>
        <dbReference type="PROSITE" id="PS51218"/>
    </source>
</evidence>
<evidence type="ECO:0000256" key="16">
    <source>
        <dbReference type="ARBA" id="ARBA00022741"/>
    </source>
</evidence>
<dbReference type="Gene3D" id="2.60.120.20">
    <property type="match status" value="3"/>
</dbReference>
<accession>A0A5B8KCW5</accession>
<keyword evidence="22" id="KW-0946">Virion</keyword>
<dbReference type="PROSITE" id="PS51218">
    <property type="entry name" value="SF3_HELICASE_2"/>
    <property type="match status" value="1"/>
</dbReference>
<dbReference type="Pfam" id="PF22663">
    <property type="entry name" value="Rhv_5"/>
    <property type="match status" value="1"/>
</dbReference>
<dbReference type="Gene3D" id="1.20.960.20">
    <property type="match status" value="1"/>
</dbReference>
<dbReference type="GO" id="GO:0003724">
    <property type="term" value="F:RNA helicase activity"/>
    <property type="evidence" value="ECO:0007669"/>
    <property type="project" value="InterPro"/>
</dbReference>
<keyword evidence="27" id="KW-0472">Membrane</keyword>
<evidence type="ECO:0000256" key="31">
    <source>
        <dbReference type="ARBA" id="ARBA00023303"/>
    </source>
</evidence>
<feature type="domain" description="SF3 helicase" evidence="33">
    <location>
        <begin position="1328"/>
        <end position="1488"/>
    </location>
</feature>
<dbReference type="GO" id="GO:0006351">
    <property type="term" value="P:DNA-templated transcription"/>
    <property type="evidence" value="ECO:0007669"/>
    <property type="project" value="InterPro"/>
</dbReference>
<dbReference type="InterPro" id="IPR027417">
    <property type="entry name" value="P-loop_NTPase"/>
</dbReference>
<evidence type="ECO:0000256" key="22">
    <source>
        <dbReference type="ARBA" id="ARBA00022844"/>
    </source>
</evidence>
<dbReference type="SUPFAM" id="SSF56672">
    <property type="entry name" value="DNA/RNA polymerases"/>
    <property type="match status" value="1"/>
</dbReference>
<evidence type="ECO:0000259" key="32">
    <source>
        <dbReference type="PROSITE" id="PS50507"/>
    </source>
</evidence>
<evidence type="ECO:0000256" key="21">
    <source>
        <dbReference type="ARBA" id="ARBA00022840"/>
    </source>
</evidence>
<dbReference type="Gene3D" id="3.30.70.270">
    <property type="match status" value="1"/>
</dbReference>
<dbReference type="GO" id="GO:0005198">
    <property type="term" value="F:structural molecule activity"/>
    <property type="evidence" value="ECO:0007669"/>
    <property type="project" value="InterPro"/>
</dbReference>
<evidence type="ECO:0000256" key="1">
    <source>
        <dbReference type="ARBA" id="ARBA00004295"/>
    </source>
</evidence>
<keyword evidence="24" id="KW-0693">Viral RNA replication</keyword>
<dbReference type="Pfam" id="PF00073">
    <property type="entry name" value="Rhv"/>
    <property type="match status" value="2"/>
</dbReference>
<evidence type="ECO:0000256" key="13">
    <source>
        <dbReference type="ARBA" id="ARBA00022695"/>
    </source>
</evidence>
<evidence type="ECO:0000256" key="14">
    <source>
        <dbReference type="ARBA" id="ARBA00022706"/>
    </source>
</evidence>
<dbReference type="InterPro" id="IPR029053">
    <property type="entry name" value="Viral_coat"/>
</dbReference>
<dbReference type="InterPro" id="IPR014759">
    <property type="entry name" value="Helicase_SF3_ssRNA_vir"/>
</dbReference>
<keyword evidence="8" id="KW-0597">Phosphoprotein</keyword>
<dbReference type="GO" id="GO:0003723">
    <property type="term" value="F:RNA binding"/>
    <property type="evidence" value="ECO:0007669"/>
    <property type="project" value="InterPro"/>
</dbReference>
<dbReference type="GO" id="GO:0019062">
    <property type="term" value="P:virion attachment to host cell"/>
    <property type="evidence" value="ECO:0007669"/>
    <property type="project" value="UniProtKB-KW"/>
</dbReference>
<evidence type="ECO:0000256" key="6">
    <source>
        <dbReference type="ARBA" id="ARBA00022488"/>
    </source>
</evidence>
<evidence type="ECO:0000256" key="19">
    <source>
        <dbReference type="ARBA" id="ARBA00022806"/>
    </source>
</evidence>
<evidence type="ECO:0000256" key="9">
    <source>
        <dbReference type="ARBA" id="ARBA00022561"/>
    </source>
</evidence>
<keyword evidence="10" id="KW-0945">Host-virus interaction</keyword>
<evidence type="ECO:0000256" key="8">
    <source>
        <dbReference type="ARBA" id="ARBA00022553"/>
    </source>
</evidence>
<dbReference type="GO" id="GO:0003968">
    <property type="term" value="F:RNA-directed RNA polymerase activity"/>
    <property type="evidence" value="ECO:0007669"/>
    <property type="project" value="UniProtKB-KW"/>
</dbReference>
<dbReference type="EMBL" id="MK204389">
    <property type="protein sequence ID" value="QDY92329.1"/>
    <property type="molecule type" value="Genomic_RNA"/>
</dbReference>
<keyword evidence="26" id="KW-0406">Ion transport</keyword>
<evidence type="ECO:0000256" key="28">
    <source>
        <dbReference type="ARBA" id="ARBA00023200"/>
    </source>
</evidence>
<keyword evidence="28" id="KW-1035">Host cytoplasm</keyword>
<dbReference type="GO" id="GO:0005524">
    <property type="term" value="F:ATP binding"/>
    <property type="evidence" value="ECO:0007669"/>
    <property type="project" value="UniProtKB-KW"/>
</dbReference>
<keyword evidence="9" id="KW-0167">Capsid protein</keyword>
<evidence type="ECO:0000256" key="10">
    <source>
        <dbReference type="ARBA" id="ARBA00022581"/>
    </source>
</evidence>
<dbReference type="Gene3D" id="4.10.880.10">
    <property type="entry name" value="Poliovirus 3D polymerase Domain 1 (Nucleotidyltransferase)"/>
    <property type="match status" value="1"/>
</dbReference>
<dbReference type="InterPro" id="IPR059138">
    <property type="entry name" value="Pico_VP1"/>
</dbReference>
<keyword evidence="17" id="KW-0378">Hydrolase</keyword>
<keyword evidence="18" id="KW-1161">Viral attachment to host cell</keyword>
<keyword evidence="29" id="KW-0449">Lipoprotein</keyword>
<dbReference type="InterPro" id="IPR043504">
    <property type="entry name" value="Peptidase_S1_PA_chymotrypsin"/>
</dbReference>
<evidence type="ECO:0000256" key="11">
    <source>
        <dbReference type="ARBA" id="ARBA00022670"/>
    </source>
</evidence>
<evidence type="ECO:0000256" key="26">
    <source>
        <dbReference type="ARBA" id="ARBA00023065"/>
    </source>
</evidence>
<keyword evidence="15" id="KW-0519">Myristate</keyword>
<keyword evidence="23" id="KW-1043">Host membrane</keyword>
<dbReference type="GO" id="GO:0015267">
    <property type="term" value="F:channel activity"/>
    <property type="evidence" value="ECO:0007669"/>
    <property type="project" value="UniProtKB-KW"/>
</dbReference>
<dbReference type="InterPro" id="IPR043502">
    <property type="entry name" value="DNA/RNA_pol_sf"/>
</dbReference>
<evidence type="ECO:0000256" key="30">
    <source>
        <dbReference type="ARBA" id="ARBA00023296"/>
    </source>
</evidence>
<dbReference type="InterPro" id="IPR033703">
    <property type="entry name" value="Rhv-like"/>
</dbReference>
<name>A0A5B8KCW5_9PICO</name>
<keyword evidence="13" id="KW-0548">Nucleotidyltransferase</keyword>
<evidence type="ECO:0000256" key="4">
    <source>
        <dbReference type="ARBA" id="ARBA00022448"/>
    </source>
</evidence>
<dbReference type="InterPro" id="IPR044067">
    <property type="entry name" value="PCV_3C_PRO"/>
</dbReference>
<keyword evidence="16" id="KW-0547">Nucleotide-binding</keyword>
<sequence length="2309" mass="257521">MYTSYCIPGLKHSVTGVGCKVCSSYWLLKREETSLAEPIYPLKASCIRSMKINHDTGCYTCQWKREITPCTLQLTKFTYNEDGSENKDILGRLNSGYCLHCDSHHEVDPRNLETACSEGRVSAQPYYRCKHTPGKRHWWCKYHKGITVRHICCRCLNEERNVHYQGQVTSHQTGNHTTAANAGGNMTTINYYGTNYTLANNPSQQHMDPTAIGSGIAGALEPMNNFIASPTVEELAGDQSDRLMMIMAGNSSLITQEAAAGAVAAYGCTPSYLEPQANTVDLPTRPGPSCDRLYTLDSLEWKADTKSIIIPFPGILSNTGVFGTNLQFHYLYRAGFMAHIQVNATQFHAGTLIAAIVPECTMTSLASSGLDVYEKFSFFTVRTSESGYELPQGFIDQLPIFPHQVINLRTNNSATIVWPYNNITPASCFTTHNIARLVICVLSPLQSPEGSTQVVPITVTIQPICSQFNGLRNRVERQGVPTFSIPGSEQFGTTLANSGFPAYPVWEPVPKFPIAGRCNNFLSVARIPTYIYNTDNSTFYWEITNKMPDDELILDFDLSLLSNDFQGTYIARLARMFAFYRGTLDFKFLYCGPRQSTGKVLVAYTPPGGAKPTTREEAMLGTHIIWDFGLQSTLSFPVPYVSVSPYRYANRTGDIFSYDGWITMWYQTAVVVAPGCQSAVRFLATLCAGDDFSLRGYMDTAYYQGLGDALQNAIDQTVSNQIVGALNALPPAPTQPSAGMITQQEQHGHATALEALETGVSMLNNPSSAQVIEPGSVMNLSPNDTSLANMLSRYMFIYGNKISIGNTASYGQVVIPLDFNTIINSGNMVKTLFRSMTYWRFDVDIVVMFSSPTNGRMKVMFAPPGSYTSTTDDLRFRGINPQFSALINGPPVSFRVPYMVPTSYLCSVFDGFGSYTPEQSNYGNSAAQNFGNILVTTMGQQKNIDITVQVFARPVNIEAYMPRPIMPAAQAASTTSSRGRLEVGDPENFVAPDNFEAIAMCEGEDPLPAEYPEGPDFPYGEWSAGEWYPAYPMAGRFWWSPWFQSIRLNTPIQQEIEYHHLYIELIETMWDDDIGRKFFRWEIIEQSKNEYMRNVILADMYEVCRKHVLSSRGRTDDGYSSDVEYQGLLKNAADTVAESFSTAFKGAMEKLKATEADIKMDWWAKALGIATKFVAFAVLVMKSRSDPTVLAAVGALVAVDIADACPFSWIKDEICKMVGIAHKQGPTNFFRDFNTMTNAAKGVDWLITKIKELVDWIANKIKPKVEELEKDACDLELLADNLREWRLYQTNPTDYTEASVIDLAQNLVLLRDKLERTDPNSQALRYIAPTMTSVQKFLANTKHRKCEPIGVVFHGTPGCGKSLATQMLGKNMSKYYGGDIPYSLPPDPKYFDNYTCQPVVIMDDLGQNPDGEDMKMFCQMISSTDYITPQADNPDKGRPFLSRLVLASTNCDKLRPPTISHPTALERRFAFDLDVVSFPSYQSDGKLDMEKAFEPCDHDSLCYKGCCPFICGRAIAFKDRRNKEILSLDQLTLRIRRLDKEKMALSTKMDVFLQGPVVKGKILRRVNAQDLSTMGRKPLTKDIENLIETAPDRKAMIQYAYDLGYDIPEDMLCGNVLSITREVASAWKIKMLTIGAILAILTTALLVWRMMPASQEGPYDGLAQRRLVAPQRRVVEAQGNTDPDSEFAVSLMRHNLFGIETSTGRYTALGIYGKTVVLPSHAAVGPYYVDGKEIKPDEEYDLCCRGLSTELTVLKFPALQDFKDIRKFSVLAINSDAFPRTMVPVRKIYPYGVLNLEGVSTTNTLYYTTPTRRGYCGGVIVKAGKIIGMHIAGDGTNGYAAFLKASYFTELQGEIVKKSKAPVSINVNTKTSLQPSVYHHLIDVKKEPAILSSRDPRCEVDFNANLFNKYKGNPTSKPPYLEEVCEQYAEQLRPILPPNLLEPLTLDEAVDGFGRLDGLALETSAGFPYCTQGIRKRHLVDNNKSKLIEGLNLHGFDLPYVTCLKDELRSKDKVRTGNTRLIECSSVNDTIRAKMVFGRLYEAMISNPGAATGSAVGCNPDIHWTKFAADMGSNVFAFDYKNFDASLGPVWFDGLKYVLRLLGYGEDAMRVINHMCRSTHIFKDIEYVVEGGMPSGCSGTSIFNSMINNLIIKAIALEAYKGIDLDQLKIIAYGDDVIISYPYKLDPGVFAEIGAKYGLTITPADKGDHFGEPGDITGVTFLKRHFKPDDVYPFLYHPVFPMDEILQSLAWTRDPRTMPEHVRSLAYLAWHAGETDYKKFVDLIRSVPVGRAFQLPTFKMLRHEWIDGF</sequence>
<keyword evidence="14" id="KW-1143">T=pseudo3 icosahedral capsid protein</keyword>
<evidence type="ECO:0000256" key="24">
    <source>
        <dbReference type="ARBA" id="ARBA00022953"/>
    </source>
</evidence>
<evidence type="ECO:0000259" key="34">
    <source>
        <dbReference type="PROSITE" id="PS51874"/>
    </source>
</evidence>
<keyword evidence="21" id="KW-0067">ATP-binding</keyword>
<keyword evidence="12" id="KW-0808">Transferase</keyword>
<keyword evidence="31" id="KW-0407">Ion channel</keyword>
<evidence type="ECO:0000256" key="2">
    <source>
        <dbReference type="ARBA" id="ARBA00004328"/>
    </source>
</evidence>
<evidence type="ECO:0000256" key="27">
    <source>
        <dbReference type="ARBA" id="ARBA00023136"/>
    </source>
</evidence>
<dbReference type="InterPro" id="IPR007094">
    <property type="entry name" value="RNA-dir_pol_PSvirus"/>
</dbReference>
<evidence type="ECO:0000256" key="20">
    <source>
        <dbReference type="ARBA" id="ARBA00022807"/>
    </source>
</evidence>
<dbReference type="Gene3D" id="2.40.10.10">
    <property type="entry name" value="Trypsin-like serine proteases"/>
    <property type="match status" value="2"/>
</dbReference>
<comment type="subcellular location">
    <subcellularLocation>
        <location evidence="1">Host cytoplasmic vesicle membrane</location>
        <topology evidence="1">Peripheral membrane protein</topology>
        <orientation evidence="1">Cytoplasmic side</orientation>
    </subcellularLocation>
    <subcellularLocation>
        <location evidence="2">Virion</location>
    </subcellularLocation>
</comment>
<keyword evidence="25" id="KW-1182">Viral ion channel</keyword>
<feature type="domain" description="Peptidase C3" evidence="34">
    <location>
        <begin position="1682"/>
        <end position="1848"/>
    </location>
</feature>
<evidence type="ECO:0000256" key="25">
    <source>
        <dbReference type="ARBA" id="ARBA00023039"/>
    </source>
</evidence>
<dbReference type="GO" id="GO:0034220">
    <property type="term" value="P:monoatomic ion transmembrane transport"/>
    <property type="evidence" value="ECO:0007669"/>
    <property type="project" value="UniProtKB-KW"/>
</dbReference>
<dbReference type="GO" id="GO:0006508">
    <property type="term" value="P:proteolysis"/>
    <property type="evidence" value="ECO:0007669"/>
    <property type="project" value="UniProtKB-KW"/>
</dbReference>
<dbReference type="InterPro" id="IPR000605">
    <property type="entry name" value="Helicase_SF3_ssDNA/RNA_vir"/>
</dbReference>
<evidence type="ECO:0000256" key="15">
    <source>
        <dbReference type="ARBA" id="ARBA00022707"/>
    </source>
</evidence>
<keyword evidence="30" id="KW-1160">Virus entry into host cell</keyword>
<keyword evidence="4" id="KW-0813">Transport</keyword>
<organism evidence="35">
    <name type="scientific">Sharp-tailed sandpiper Picornavirus B-like</name>
    <dbReference type="NCBI Taxonomy" id="2592521"/>
    <lineage>
        <taxon>Viruses</taxon>
        <taxon>Riboviria</taxon>
        <taxon>Orthornavirae</taxon>
        <taxon>Pisuviricota</taxon>
        <taxon>Pisoniviricetes</taxon>
        <taxon>Picornavirales</taxon>
        <taxon>Picornaviridae</taxon>
    </lineage>
</organism>
<dbReference type="InterPro" id="IPR043128">
    <property type="entry name" value="Rev_trsase/Diguanyl_cyclase"/>
</dbReference>
<dbReference type="SUPFAM" id="SSF88633">
    <property type="entry name" value="Positive stranded ssRNA viruses"/>
    <property type="match status" value="2"/>
</dbReference>
<dbReference type="InterPro" id="IPR000199">
    <property type="entry name" value="Peptidase_C3A/C3B_picornavir"/>
</dbReference>
<protein>
    <recommendedName>
        <fullName evidence="3">Genome polyprotein</fullName>
    </recommendedName>
</protein>